<feature type="region of interest" description="Disordered" evidence="1">
    <location>
        <begin position="145"/>
        <end position="169"/>
    </location>
</feature>
<organism evidence="4 5">
    <name type="scientific">Methylobacterium nonmethylotrophicum</name>
    <dbReference type="NCBI Taxonomy" id="1141884"/>
    <lineage>
        <taxon>Bacteria</taxon>
        <taxon>Pseudomonadati</taxon>
        <taxon>Pseudomonadota</taxon>
        <taxon>Alphaproteobacteria</taxon>
        <taxon>Hyphomicrobiales</taxon>
        <taxon>Methylobacteriaceae</taxon>
        <taxon>Methylobacterium</taxon>
    </lineage>
</organism>
<dbReference type="RefSeq" id="WP_135413842.1">
    <property type="nucleotide sequence ID" value="NZ_SRLB01000004.1"/>
</dbReference>
<dbReference type="EMBL" id="SRLB01000004">
    <property type="protein sequence ID" value="TGE01239.1"/>
    <property type="molecule type" value="Genomic_DNA"/>
</dbReference>
<keyword evidence="2" id="KW-1133">Transmembrane helix</keyword>
<comment type="caution">
    <text evidence="4">The sequence shown here is derived from an EMBL/GenBank/DDBJ whole genome shotgun (WGS) entry which is preliminary data.</text>
</comment>
<keyword evidence="2" id="KW-0472">Membrane</keyword>
<feature type="domain" description="T2SS protein K first SAM-like" evidence="3">
    <location>
        <begin position="119"/>
        <end position="201"/>
    </location>
</feature>
<evidence type="ECO:0000313" key="5">
    <source>
        <dbReference type="Proteomes" id="UP000297535"/>
    </source>
</evidence>
<evidence type="ECO:0000256" key="2">
    <source>
        <dbReference type="SAM" id="Phobius"/>
    </source>
</evidence>
<reference evidence="4 5" key="1">
    <citation type="submission" date="2019-04" db="EMBL/GenBank/DDBJ databases">
        <authorList>
            <person name="Feng G."/>
            <person name="Zhu H."/>
        </authorList>
    </citation>
    <scope>NUCLEOTIDE SEQUENCE [LARGE SCALE GENOMIC DNA]</scope>
    <source>
        <strain evidence="4 5">6HR-1</strain>
    </source>
</reference>
<protein>
    <submittedName>
        <fullName evidence="4">General secretion pathway protein GspK</fullName>
    </submittedName>
</protein>
<dbReference type="InterPro" id="IPR049031">
    <property type="entry name" value="T2SSK_SAM-like_1st"/>
</dbReference>
<dbReference type="Gene3D" id="1.10.40.60">
    <property type="entry name" value="EpsJ-like"/>
    <property type="match status" value="1"/>
</dbReference>
<gene>
    <name evidence="4" type="ORF">EU555_06480</name>
</gene>
<dbReference type="OrthoDB" id="8084719at2"/>
<feature type="transmembrane region" description="Helical" evidence="2">
    <location>
        <begin position="17"/>
        <end position="40"/>
    </location>
</feature>
<dbReference type="Pfam" id="PF21687">
    <property type="entry name" value="T2SSK_1st"/>
    <property type="match status" value="1"/>
</dbReference>
<evidence type="ECO:0000259" key="3">
    <source>
        <dbReference type="Pfam" id="PF21687"/>
    </source>
</evidence>
<keyword evidence="5" id="KW-1185">Reference proteome</keyword>
<sequence>MSAGTADRPSRLGEAGFVLPSVLAILLVVAAVAASAVQVLHARGAATSGRAASLRLQGLADGAVRLAATSLVVQHARRLPGLGLPEDGTPILCSWPGGSLVLAVQDQAGLVDLNGAPRTLLEDAFRALGIPDREAAAIAAETVDARDPDDVPEPNGAEAPQYRARGLPGPRNAPFGSVDEIDGLPSVTEPIAALLRRAVTVHNPAGGIDPAVAPAGTFRGTARTEALRHYGAASSHRAYAITAVAASPTRARAGRSAVAAVNAPGIGTGLIAWRFATDDLEGAAPHPACGRILSALDPANDR</sequence>
<dbReference type="SUPFAM" id="SSF158544">
    <property type="entry name" value="GspK insert domain-like"/>
    <property type="match status" value="1"/>
</dbReference>
<dbReference type="InterPro" id="IPR038072">
    <property type="entry name" value="GspK_central_sf"/>
</dbReference>
<dbReference type="AlphaFoldDB" id="A0A4Z0NXE2"/>
<keyword evidence="2" id="KW-0812">Transmembrane</keyword>
<accession>A0A4Z0NXE2</accession>
<evidence type="ECO:0000256" key="1">
    <source>
        <dbReference type="SAM" id="MobiDB-lite"/>
    </source>
</evidence>
<evidence type="ECO:0000313" key="4">
    <source>
        <dbReference type="EMBL" id="TGE01239.1"/>
    </source>
</evidence>
<dbReference type="Proteomes" id="UP000297535">
    <property type="component" value="Unassembled WGS sequence"/>
</dbReference>
<proteinExistence type="predicted"/>
<name>A0A4Z0NXE2_9HYPH</name>